<evidence type="ECO:0000256" key="8">
    <source>
        <dbReference type="ARBA" id="ARBA00023136"/>
    </source>
</evidence>
<dbReference type="InterPro" id="IPR036259">
    <property type="entry name" value="MFS_trans_sf"/>
</dbReference>
<keyword evidence="8 11" id="KW-0472">Membrane</keyword>
<keyword evidence="5 11" id="KW-0812">Transmembrane</keyword>
<feature type="transmembrane region" description="Helical" evidence="11">
    <location>
        <begin position="331"/>
        <end position="357"/>
    </location>
</feature>
<feature type="transmembrane region" description="Helical" evidence="11">
    <location>
        <begin position="188"/>
        <end position="207"/>
    </location>
</feature>
<evidence type="ECO:0000256" key="3">
    <source>
        <dbReference type="ARBA" id="ARBA00022448"/>
    </source>
</evidence>
<proteinExistence type="inferred from homology"/>
<dbReference type="FunFam" id="1.20.1250.20:FF:000001">
    <property type="entry name" value="Dicarboxylate MFS transporter"/>
    <property type="match status" value="1"/>
</dbReference>
<evidence type="ECO:0000256" key="1">
    <source>
        <dbReference type="ARBA" id="ARBA00004651"/>
    </source>
</evidence>
<comment type="function">
    <text evidence="9">May be a proton symporter involved in the uptake of osmolytes such as proline and glycine betaine.</text>
</comment>
<dbReference type="PANTHER" id="PTHR43045">
    <property type="entry name" value="SHIKIMATE TRANSPORTER"/>
    <property type="match status" value="1"/>
</dbReference>
<protein>
    <recommendedName>
        <fullName evidence="10">Putative proline/betaine transporter</fullName>
    </recommendedName>
</protein>
<comment type="subcellular location">
    <subcellularLocation>
        <location evidence="1">Cell membrane</location>
        <topology evidence="1">Multi-pass membrane protein</topology>
    </subcellularLocation>
</comment>
<dbReference type="InterPro" id="IPR011701">
    <property type="entry name" value="MFS"/>
</dbReference>
<dbReference type="PROSITE" id="PS00217">
    <property type="entry name" value="SUGAR_TRANSPORT_2"/>
    <property type="match status" value="1"/>
</dbReference>
<evidence type="ECO:0000259" key="12">
    <source>
        <dbReference type="PROSITE" id="PS50850"/>
    </source>
</evidence>
<dbReference type="PANTHER" id="PTHR43045:SF1">
    <property type="entry name" value="SHIKIMATE TRANSPORTER"/>
    <property type="match status" value="1"/>
</dbReference>
<evidence type="ECO:0000313" key="14">
    <source>
        <dbReference type="Proteomes" id="UP000586918"/>
    </source>
</evidence>
<evidence type="ECO:0000256" key="4">
    <source>
        <dbReference type="ARBA" id="ARBA00022475"/>
    </source>
</evidence>
<gene>
    <name evidence="13" type="ORF">HF519_01155</name>
</gene>
<evidence type="ECO:0000256" key="7">
    <source>
        <dbReference type="ARBA" id="ARBA00022989"/>
    </source>
</evidence>
<dbReference type="InterPro" id="IPR005828">
    <property type="entry name" value="MFS_sugar_transport-like"/>
</dbReference>
<dbReference type="Pfam" id="PF00083">
    <property type="entry name" value="Sugar_tr"/>
    <property type="match status" value="1"/>
</dbReference>
<feature type="domain" description="Major facilitator superfamily (MFS) profile" evidence="12">
    <location>
        <begin position="14"/>
        <end position="424"/>
    </location>
</feature>
<evidence type="ECO:0000256" key="6">
    <source>
        <dbReference type="ARBA" id="ARBA00022847"/>
    </source>
</evidence>
<comment type="similarity">
    <text evidence="2">Belongs to the major facilitator superfamily. Metabolite:H+ Symporter (MHS) family (TC 2.A.1.6) family.</text>
</comment>
<evidence type="ECO:0000256" key="10">
    <source>
        <dbReference type="ARBA" id="ARBA00039918"/>
    </source>
</evidence>
<feature type="transmembrane region" description="Helical" evidence="11">
    <location>
        <begin position="369"/>
        <end position="392"/>
    </location>
</feature>
<keyword evidence="6" id="KW-0769">Symport</keyword>
<dbReference type="InterPro" id="IPR005829">
    <property type="entry name" value="Sugar_transporter_CS"/>
</dbReference>
<evidence type="ECO:0000256" key="2">
    <source>
        <dbReference type="ARBA" id="ARBA00008240"/>
    </source>
</evidence>
<keyword evidence="14" id="KW-1185">Reference proteome</keyword>
<keyword evidence="3" id="KW-0813">Transport</keyword>
<dbReference type="CDD" id="cd17369">
    <property type="entry name" value="MFS_ShiA_like"/>
    <property type="match status" value="1"/>
</dbReference>
<dbReference type="GO" id="GO:0005886">
    <property type="term" value="C:plasma membrane"/>
    <property type="evidence" value="ECO:0007669"/>
    <property type="project" value="UniProtKB-SubCell"/>
</dbReference>
<feature type="transmembrane region" description="Helical" evidence="11">
    <location>
        <begin position="26"/>
        <end position="45"/>
    </location>
</feature>
<dbReference type="RefSeq" id="WP_169409713.1">
    <property type="nucleotide sequence ID" value="NZ_JAAXKZ010000002.1"/>
</dbReference>
<evidence type="ECO:0000256" key="11">
    <source>
        <dbReference type="SAM" id="Phobius"/>
    </source>
</evidence>
<dbReference type="PROSITE" id="PS50850">
    <property type="entry name" value="MFS"/>
    <property type="match status" value="1"/>
</dbReference>
<feature type="transmembrane region" description="Helical" evidence="11">
    <location>
        <begin position="275"/>
        <end position="294"/>
    </location>
</feature>
<organism evidence="13 14">
    <name type="scientific">Pseudonocardia bannensis</name>
    <dbReference type="NCBI Taxonomy" id="630973"/>
    <lineage>
        <taxon>Bacteria</taxon>
        <taxon>Bacillati</taxon>
        <taxon>Actinomycetota</taxon>
        <taxon>Actinomycetes</taxon>
        <taxon>Pseudonocardiales</taxon>
        <taxon>Pseudonocardiaceae</taxon>
        <taxon>Pseudonocardia</taxon>
    </lineage>
</organism>
<evidence type="ECO:0000256" key="5">
    <source>
        <dbReference type="ARBA" id="ARBA00022692"/>
    </source>
</evidence>
<feature type="transmembrane region" description="Helical" evidence="11">
    <location>
        <begin position="152"/>
        <end position="176"/>
    </location>
</feature>
<accession>A0A848DB18</accession>
<keyword evidence="7 11" id="KW-1133">Transmembrane helix</keyword>
<evidence type="ECO:0000313" key="13">
    <source>
        <dbReference type="EMBL" id="NMH90224.1"/>
    </source>
</evidence>
<sequence>MSTSTIHSSEPRKVAVASLVGTTVEWYDFFIYGTAAALVFPRLFFPEVGPFLGTVLAFATFGAGFLARPLGGIVFGHFGDRLGRKPMLVVSLLTMGVATLLIGLLPTHATVGVLAPVLLVLLRLVQGIAVGGEWGGAVLLAVEHAPPGRRGFFGSFPQAGAAAGTVLATAAFYVVALLPDDQFLAWGWRLPFLASAVLVVVGLYVRLRIAESPSFRRLEQRRDTARIPLVETLRTHPRQVMLVAGAFLVQSAFAYIFIAYLATYATQVVGVSRDAILLIIALSGVVSFAMHLYFGSLSDRFGRKPVYLTGVVAMGVLIFPAFALIDTGVFVLMLLGHVMIFGVAQAISGGATATMFAEMFRTGVRYTGASVGYQLAGVAGAALSPIIAASLFEATGSGYAIAGYLAAMAVVSLVSVMLTGETRDRDLADASHASG</sequence>
<name>A0A848DB18_9PSEU</name>
<dbReference type="SUPFAM" id="SSF103473">
    <property type="entry name" value="MFS general substrate transporter"/>
    <property type="match status" value="1"/>
</dbReference>
<dbReference type="InterPro" id="IPR020846">
    <property type="entry name" value="MFS_dom"/>
</dbReference>
<keyword evidence="4" id="KW-1003">Cell membrane</keyword>
<feature type="transmembrane region" description="Helical" evidence="11">
    <location>
        <begin position="87"/>
        <end position="105"/>
    </location>
</feature>
<dbReference type="Proteomes" id="UP000586918">
    <property type="component" value="Unassembled WGS sequence"/>
</dbReference>
<dbReference type="GO" id="GO:0015293">
    <property type="term" value="F:symporter activity"/>
    <property type="evidence" value="ECO:0007669"/>
    <property type="project" value="UniProtKB-KW"/>
</dbReference>
<feature type="transmembrane region" description="Helical" evidence="11">
    <location>
        <begin position="240"/>
        <end position="263"/>
    </location>
</feature>
<dbReference type="EMBL" id="JAAXKZ010000002">
    <property type="protein sequence ID" value="NMH90224.1"/>
    <property type="molecule type" value="Genomic_DNA"/>
</dbReference>
<dbReference type="Pfam" id="PF07690">
    <property type="entry name" value="MFS_1"/>
    <property type="match status" value="1"/>
</dbReference>
<comment type="caution">
    <text evidence="13">The sequence shown here is derived from an EMBL/GenBank/DDBJ whole genome shotgun (WGS) entry which is preliminary data.</text>
</comment>
<dbReference type="AlphaFoldDB" id="A0A848DB18"/>
<dbReference type="Gene3D" id="1.20.1250.20">
    <property type="entry name" value="MFS general substrate transporter like domains"/>
    <property type="match status" value="2"/>
</dbReference>
<feature type="transmembrane region" description="Helical" evidence="11">
    <location>
        <begin position="117"/>
        <end position="140"/>
    </location>
</feature>
<feature type="transmembrane region" description="Helical" evidence="11">
    <location>
        <begin position="51"/>
        <end position="75"/>
    </location>
</feature>
<reference evidence="13 14" key="1">
    <citation type="submission" date="2020-04" db="EMBL/GenBank/DDBJ databases">
        <authorList>
            <person name="Klaysubun C."/>
            <person name="Duangmal K."/>
            <person name="Lipun K."/>
        </authorList>
    </citation>
    <scope>NUCLEOTIDE SEQUENCE [LARGE SCALE GENOMIC DNA]</scope>
    <source>
        <strain evidence="13 14">DSM 45300</strain>
    </source>
</reference>
<evidence type="ECO:0000256" key="9">
    <source>
        <dbReference type="ARBA" id="ARBA00037295"/>
    </source>
</evidence>
<feature type="transmembrane region" description="Helical" evidence="11">
    <location>
        <begin position="306"/>
        <end position="325"/>
    </location>
</feature>
<feature type="transmembrane region" description="Helical" evidence="11">
    <location>
        <begin position="398"/>
        <end position="418"/>
    </location>
</feature>